<comment type="caution">
    <text evidence="3">The sequence shown here is derived from an EMBL/GenBank/DDBJ whole genome shotgun (WGS) entry which is preliminary data.</text>
</comment>
<reference evidence="3" key="1">
    <citation type="journal article" date="2021" name="Genome Biol. Evol.">
        <title>A High-Quality Reference Genome for a Parasitic Bivalve with Doubly Uniparental Inheritance (Bivalvia: Unionida).</title>
        <authorList>
            <person name="Smith C.H."/>
        </authorList>
    </citation>
    <scope>NUCLEOTIDE SEQUENCE</scope>
    <source>
        <strain evidence="3">CHS0354</strain>
    </source>
</reference>
<evidence type="ECO:0000256" key="2">
    <source>
        <dbReference type="SAM" id="SignalP"/>
    </source>
</evidence>
<feature type="non-terminal residue" evidence="3">
    <location>
        <position position="405"/>
    </location>
</feature>
<evidence type="ECO:0000313" key="4">
    <source>
        <dbReference type="Proteomes" id="UP001195483"/>
    </source>
</evidence>
<dbReference type="Proteomes" id="UP001195483">
    <property type="component" value="Unassembled WGS sequence"/>
</dbReference>
<name>A0AAE0W3S8_9BIVA</name>
<keyword evidence="2" id="KW-0732">Signal</keyword>
<feature type="chain" id="PRO_5042197759" evidence="2">
    <location>
        <begin position="29"/>
        <end position="405"/>
    </location>
</feature>
<reference evidence="3" key="3">
    <citation type="submission" date="2023-05" db="EMBL/GenBank/DDBJ databases">
        <authorList>
            <person name="Smith C.H."/>
        </authorList>
    </citation>
    <scope>NUCLEOTIDE SEQUENCE</scope>
    <source>
        <strain evidence="3">CHS0354</strain>
        <tissue evidence="3">Mantle</tissue>
    </source>
</reference>
<organism evidence="3 4">
    <name type="scientific">Potamilus streckersoni</name>
    <dbReference type="NCBI Taxonomy" id="2493646"/>
    <lineage>
        <taxon>Eukaryota</taxon>
        <taxon>Metazoa</taxon>
        <taxon>Spiralia</taxon>
        <taxon>Lophotrochozoa</taxon>
        <taxon>Mollusca</taxon>
        <taxon>Bivalvia</taxon>
        <taxon>Autobranchia</taxon>
        <taxon>Heteroconchia</taxon>
        <taxon>Palaeoheterodonta</taxon>
        <taxon>Unionida</taxon>
        <taxon>Unionoidea</taxon>
        <taxon>Unionidae</taxon>
        <taxon>Ambleminae</taxon>
        <taxon>Lampsilini</taxon>
        <taxon>Potamilus</taxon>
    </lineage>
</organism>
<protein>
    <submittedName>
        <fullName evidence="3">Uncharacterized protein</fullName>
    </submittedName>
</protein>
<dbReference type="EMBL" id="JAEAOA010001756">
    <property type="protein sequence ID" value="KAK3601033.1"/>
    <property type="molecule type" value="Genomic_DNA"/>
</dbReference>
<feature type="region of interest" description="Disordered" evidence="1">
    <location>
        <begin position="367"/>
        <end position="390"/>
    </location>
</feature>
<gene>
    <name evidence="3" type="ORF">CHS0354_029254</name>
</gene>
<accession>A0AAE0W3S8</accession>
<proteinExistence type="predicted"/>
<feature type="signal peptide" evidence="2">
    <location>
        <begin position="1"/>
        <end position="28"/>
    </location>
</feature>
<reference evidence="3" key="2">
    <citation type="journal article" date="2021" name="Genome Biol. Evol.">
        <title>Developing a high-quality reference genome for a parasitic bivalve with doubly uniparental inheritance (Bivalvia: Unionida).</title>
        <authorList>
            <person name="Smith C.H."/>
        </authorList>
    </citation>
    <scope>NUCLEOTIDE SEQUENCE</scope>
    <source>
        <strain evidence="3">CHS0354</strain>
        <tissue evidence="3">Mantle</tissue>
    </source>
</reference>
<sequence length="405" mass="46510">MSASLSFLRLLCVFIGVLLTLFLEHANASIENNSKTCTVTPCYTNYSVRSKTENERYRNFNKSLGKIRSYVFDLRKRNTYKRGIYQRSSISNFQGRNILIDALRRHREYDLFIIGTYIAAQKYFGNTFINTDGNVPFLFTRFPQPPYGMHKDIKEACSENVEMCVVEVLSKAKISGTMGPILNTSSKYLKDPFSKLSDMALYRISAMYYFCLYALRGASALEFKNQDRKCLSDLRITLDAKYTSSSNIPSDARETEVSYEEQPLTCAFLWFCPDPCYGRLTKGSFPMEYFQNPERDKGNPCRNLTNPKCAWKEDDNNNIEGLQKNLFNITCECSEDYPGSFFNNQNKKCTFQNGCTVGDRLCGTTTQSTNKQSKSKSENQLTSNSQGNDLKMYDEDINYDLMDFE</sequence>
<dbReference type="AlphaFoldDB" id="A0AAE0W3S8"/>
<evidence type="ECO:0000313" key="3">
    <source>
        <dbReference type="EMBL" id="KAK3601033.1"/>
    </source>
</evidence>
<evidence type="ECO:0000256" key="1">
    <source>
        <dbReference type="SAM" id="MobiDB-lite"/>
    </source>
</evidence>
<keyword evidence="4" id="KW-1185">Reference proteome</keyword>